<gene>
    <name evidence="1" type="ORF">FHS92_001048</name>
</gene>
<reference evidence="1 2" key="1">
    <citation type="submission" date="2020-08" db="EMBL/GenBank/DDBJ databases">
        <title>Genomic Encyclopedia of Type Strains, Phase IV (KMG-IV): sequencing the most valuable type-strain genomes for metagenomic binning, comparative biology and taxonomic classification.</title>
        <authorList>
            <person name="Goeker M."/>
        </authorList>
    </citation>
    <scope>NUCLEOTIDE SEQUENCE [LARGE SCALE GENOMIC DNA]</scope>
    <source>
        <strain evidence="1 2">DSM 102255</strain>
    </source>
</reference>
<evidence type="ECO:0000313" key="1">
    <source>
        <dbReference type="EMBL" id="MBB6123341.1"/>
    </source>
</evidence>
<dbReference type="AlphaFoldDB" id="A0A841J537"/>
<evidence type="ECO:0000313" key="2">
    <source>
        <dbReference type="Proteomes" id="UP000552700"/>
    </source>
</evidence>
<accession>A0A841J537</accession>
<protein>
    <submittedName>
        <fullName evidence="1">Uncharacterized protein</fullName>
    </submittedName>
</protein>
<keyword evidence="2" id="KW-1185">Reference proteome</keyword>
<dbReference type="Proteomes" id="UP000552700">
    <property type="component" value="Unassembled WGS sequence"/>
</dbReference>
<sequence>MLWPEHRLGHLNELRSTNRLVAAHRHFFRLPPAQSYGGLSLGIAPLRPLRNPPVAFAENLRRIGTL</sequence>
<dbReference type="EMBL" id="JACIJP010000001">
    <property type="protein sequence ID" value="MBB6123341.1"/>
    <property type="molecule type" value="Genomic_DNA"/>
</dbReference>
<name>A0A841J537_9SPHN</name>
<organism evidence="1 2">
    <name type="scientific">Sphingobium subterraneum</name>
    <dbReference type="NCBI Taxonomy" id="627688"/>
    <lineage>
        <taxon>Bacteria</taxon>
        <taxon>Pseudomonadati</taxon>
        <taxon>Pseudomonadota</taxon>
        <taxon>Alphaproteobacteria</taxon>
        <taxon>Sphingomonadales</taxon>
        <taxon>Sphingomonadaceae</taxon>
        <taxon>Sphingobium</taxon>
    </lineage>
</organism>
<proteinExistence type="predicted"/>
<comment type="caution">
    <text evidence="1">The sequence shown here is derived from an EMBL/GenBank/DDBJ whole genome shotgun (WGS) entry which is preliminary data.</text>
</comment>